<proteinExistence type="predicted"/>
<protein>
    <submittedName>
        <fullName evidence="2">Uncharacterized protein</fullName>
    </submittedName>
</protein>
<dbReference type="AlphaFoldDB" id="A0A430ARV0"/>
<evidence type="ECO:0000256" key="1">
    <source>
        <dbReference type="SAM" id="Phobius"/>
    </source>
</evidence>
<organism evidence="2 3">
    <name type="scientific">Vagococcus carniphilus</name>
    <dbReference type="NCBI Taxonomy" id="218144"/>
    <lineage>
        <taxon>Bacteria</taxon>
        <taxon>Bacillati</taxon>
        <taxon>Bacillota</taxon>
        <taxon>Bacilli</taxon>
        <taxon>Lactobacillales</taxon>
        <taxon>Enterococcaceae</taxon>
        <taxon>Vagococcus</taxon>
    </lineage>
</organism>
<evidence type="ECO:0000313" key="3">
    <source>
        <dbReference type="Proteomes" id="UP000288028"/>
    </source>
</evidence>
<reference evidence="2 3" key="1">
    <citation type="submission" date="2017-05" db="EMBL/GenBank/DDBJ databases">
        <title>Vagococcus spp. assemblies.</title>
        <authorList>
            <person name="Gulvik C.A."/>
        </authorList>
    </citation>
    <scope>NUCLEOTIDE SEQUENCE [LARGE SCALE GENOMIC DNA]</scope>
    <source>
        <strain evidence="2 3">SS1714</strain>
    </source>
</reference>
<dbReference type="EMBL" id="NGKB01000016">
    <property type="protein sequence ID" value="RSU10789.1"/>
    <property type="molecule type" value="Genomic_DNA"/>
</dbReference>
<accession>A0A430ARV0</accession>
<keyword evidence="1" id="KW-0472">Membrane</keyword>
<sequence length="90" mass="10426">MWACIFTVIILWGATTGVNIMFPHFSNLIRVAIYILTSIMLYFFGNELVILLTVMHNIIFTIIFGKRTLLNGMHTIGEKNRQKHNDKNNQ</sequence>
<dbReference type="Proteomes" id="UP000288028">
    <property type="component" value="Unassembled WGS sequence"/>
</dbReference>
<comment type="caution">
    <text evidence="2">The sequence shown here is derived from an EMBL/GenBank/DDBJ whole genome shotgun (WGS) entry which is preliminary data.</text>
</comment>
<keyword evidence="1" id="KW-0812">Transmembrane</keyword>
<feature type="transmembrane region" description="Helical" evidence="1">
    <location>
        <begin position="32"/>
        <end position="64"/>
    </location>
</feature>
<dbReference type="RefSeq" id="WP_126795923.1">
    <property type="nucleotide sequence ID" value="NZ_CP060720.1"/>
</dbReference>
<keyword evidence="1" id="KW-1133">Transmembrane helix</keyword>
<evidence type="ECO:0000313" key="2">
    <source>
        <dbReference type="EMBL" id="RSU10789.1"/>
    </source>
</evidence>
<keyword evidence="3" id="KW-1185">Reference proteome</keyword>
<name>A0A430ARV0_9ENTE</name>
<gene>
    <name evidence="2" type="ORF">CBF28_12880</name>
</gene>
<dbReference type="GeneID" id="95579415"/>